<evidence type="ECO:0000313" key="4">
    <source>
        <dbReference type="Proteomes" id="UP000271624"/>
    </source>
</evidence>
<name>A0A3S1AV36_9CYAN</name>
<evidence type="ECO:0000256" key="1">
    <source>
        <dbReference type="SAM" id="MobiDB-lite"/>
    </source>
</evidence>
<gene>
    <name evidence="3" type="ORF">DSM106972_004300</name>
</gene>
<evidence type="ECO:0000313" key="3">
    <source>
        <dbReference type="EMBL" id="RUT09935.1"/>
    </source>
</evidence>
<dbReference type="EMBL" id="RSCL01000001">
    <property type="protein sequence ID" value="RUT09935.1"/>
    <property type="molecule type" value="Genomic_DNA"/>
</dbReference>
<organism evidence="3 4">
    <name type="scientific">Dulcicalothrix desertica PCC 7102</name>
    <dbReference type="NCBI Taxonomy" id="232991"/>
    <lineage>
        <taxon>Bacteria</taxon>
        <taxon>Bacillati</taxon>
        <taxon>Cyanobacteriota</taxon>
        <taxon>Cyanophyceae</taxon>
        <taxon>Nostocales</taxon>
        <taxon>Calotrichaceae</taxon>
        <taxon>Dulcicalothrix</taxon>
    </lineage>
</organism>
<feature type="compositionally biased region" description="Polar residues" evidence="1">
    <location>
        <begin position="52"/>
        <end position="67"/>
    </location>
</feature>
<reference evidence="3" key="1">
    <citation type="submission" date="2018-12" db="EMBL/GenBank/DDBJ databases">
        <authorList>
            <person name="Will S."/>
            <person name="Neumann-Schaal M."/>
            <person name="Henke P."/>
        </authorList>
    </citation>
    <scope>NUCLEOTIDE SEQUENCE</scope>
    <source>
        <strain evidence="3">PCC 7102</strain>
    </source>
</reference>
<dbReference type="AlphaFoldDB" id="A0A3S1AV36"/>
<accession>A0A3S1AV36</accession>
<reference evidence="3" key="2">
    <citation type="journal article" date="2019" name="Genome Biol. Evol.">
        <title>Day and night: Metabolic profiles and evolutionary relationships of six axenic non-marine cyanobacteria.</title>
        <authorList>
            <person name="Will S.E."/>
            <person name="Henke P."/>
            <person name="Boedeker C."/>
            <person name="Huang S."/>
            <person name="Brinkmann H."/>
            <person name="Rohde M."/>
            <person name="Jarek M."/>
            <person name="Friedl T."/>
            <person name="Seufert S."/>
            <person name="Schumacher M."/>
            <person name="Overmann J."/>
            <person name="Neumann-Schaal M."/>
            <person name="Petersen J."/>
        </authorList>
    </citation>
    <scope>NUCLEOTIDE SEQUENCE [LARGE SCALE GENOMIC DNA]</scope>
    <source>
        <strain evidence="3">PCC 7102</strain>
    </source>
</reference>
<dbReference type="Proteomes" id="UP000271624">
    <property type="component" value="Unassembled WGS sequence"/>
</dbReference>
<protein>
    <submittedName>
        <fullName evidence="3">BON domain-containing protein</fullName>
    </submittedName>
</protein>
<dbReference type="InterPro" id="IPR007055">
    <property type="entry name" value="BON_dom"/>
</dbReference>
<feature type="region of interest" description="Disordered" evidence="1">
    <location>
        <begin position="41"/>
        <end position="76"/>
    </location>
</feature>
<sequence length="171" mass="18065">MPYLPKQKSLPTINNKKMKKLTLLFISSVLALGTAACQQPAKTSADAPNPATDVNQVQAPNAGSTQAAKEDAQSEIRRNQLDADIRAREQRNNIVNDGAATNRAAGDLASQVRSKLEANIPNGALAVKGEENGTVTVTGTVPKKAQLEKIEPLAKEIKGVTNVVVNAKATE</sequence>
<feature type="domain" description="BON" evidence="2">
    <location>
        <begin position="100"/>
        <end position="171"/>
    </location>
</feature>
<comment type="caution">
    <text evidence="3">The sequence shown here is derived from an EMBL/GenBank/DDBJ whole genome shotgun (WGS) entry which is preliminary data.</text>
</comment>
<evidence type="ECO:0000259" key="2">
    <source>
        <dbReference type="PROSITE" id="PS50914"/>
    </source>
</evidence>
<dbReference type="PROSITE" id="PS50914">
    <property type="entry name" value="BON"/>
    <property type="match status" value="1"/>
</dbReference>
<keyword evidence="4" id="KW-1185">Reference proteome</keyword>
<dbReference type="Gene3D" id="3.30.1340.30">
    <property type="match status" value="1"/>
</dbReference>
<proteinExistence type="predicted"/>
<dbReference type="Pfam" id="PF04972">
    <property type="entry name" value="BON"/>
    <property type="match status" value="1"/>
</dbReference>